<evidence type="ECO:0000256" key="1">
    <source>
        <dbReference type="ARBA" id="ARBA00004141"/>
    </source>
</evidence>
<feature type="transmembrane region" description="Helical" evidence="6">
    <location>
        <begin position="102"/>
        <end position="126"/>
    </location>
</feature>
<feature type="transmembrane region" description="Helical" evidence="6">
    <location>
        <begin position="222"/>
        <end position="244"/>
    </location>
</feature>
<evidence type="ECO:0000256" key="2">
    <source>
        <dbReference type="ARBA" id="ARBA00022692"/>
    </source>
</evidence>
<dbReference type="InterPro" id="IPR052337">
    <property type="entry name" value="SAT4-like"/>
</dbReference>
<comment type="caution">
    <text evidence="8">The sequence shown here is derived from an EMBL/GenBank/DDBJ whole genome shotgun (WGS) entry which is preliminary data.</text>
</comment>
<evidence type="ECO:0000256" key="6">
    <source>
        <dbReference type="SAM" id="Phobius"/>
    </source>
</evidence>
<feature type="transmembrane region" description="Helical" evidence="6">
    <location>
        <begin position="30"/>
        <end position="51"/>
    </location>
</feature>
<dbReference type="OrthoDB" id="2496787at2759"/>
<dbReference type="PANTHER" id="PTHR33048">
    <property type="entry name" value="PTH11-LIKE INTEGRAL MEMBRANE PROTEIN (AFU_ORTHOLOGUE AFUA_5G11245)"/>
    <property type="match status" value="1"/>
</dbReference>
<comment type="similarity">
    <text evidence="5">Belongs to the SAT4 family.</text>
</comment>
<evidence type="ECO:0000313" key="8">
    <source>
        <dbReference type="EMBL" id="TVY78271.1"/>
    </source>
</evidence>
<evidence type="ECO:0000256" key="4">
    <source>
        <dbReference type="ARBA" id="ARBA00023136"/>
    </source>
</evidence>
<accession>A0A8T9C2T7</accession>
<feature type="domain" description="Rhodopsin" evidence="7">
    <location>
        <begin position="47"/>
        <end position="265"/>
    </location>
</feature>
<proteinExistence type="inferred from homology"/>
<protein>
    <recommendedName>
        <fullName evidence="7">Rhodopsin domain-containing protein</fullName>
    </recommendedName>
</protein>
<sequence>MASTFDPAGSAPPGVTPNFIDPTDTLYPDIVGTVTVTLILSTIFTAARLVAKKATSSFSTEDYCSIATWVMFVGYGTTFMLQGDAGIGRHIWDVRLESAPRISQLSWAIELMYCPITWLAKAALLLQLQRTFAPNRKGYVYTACQMLLWGNLAFYAGSFFAILFECVPQERIWNPTITTGHCIQTGDLLIAMGVINVISDLMILVLPLWAIAHLQMGTKLKLGVSAIFATGVIAFVCSIGRLAYTVTATQSTDTTYVFAPVGLWS</sequence>
<gene>
    <name evidence="8" type="ORF">LSUE1_G006774</name>
</gene>
<name>A0A8T9C2T7_9HELO</name>
<dbReference type="EMBL" id="QGMK01000807">
    <property type="protein sequence ID" value="TVY78271.1"/>
    <property type="molecule type" value="Genomic_DNA"/>
</dbReference>
<dbReference type="Pfam" id="PF20684">
    <property type="entry name" value="Fung_rhodopsin"/>
    <property type="match status" value="1"/>
</dbReference>
<keyword evidence="4 6" id="KW-0472">Membrane</keyword>
<feature type="transmembrane region" description="Helical" evidence="6">
    <location>
        <begin position="188"/>
        <end position="210"/>
    </location>
</feature>
<evidence type="ECO:0000256" key="3">
    <source>
        <dbReference type="ARBA" id="ARBA00022989"/>
    </source>
</evidence>
<feature type="transmembrane region" description="Helical" evidence="6">
    <location>
        <begin position="138"/>
        <end position="164"/>
    </location>
</feature>
<dbReference type="Proteomes" id="UP000469558">
    <property type="component" value="Unassembled WGS sequence"/>
</dbReference>
<dbReference type="InterPro" id="IPR049326">
    <property type="entry name" value="Rhodopsin_dom_fungi"/>
</dbReference>
<evidence type="ECO:0000259" key="7">
    <source>
        <dbReference type="Pfam" id="PF20684"/>
    </source>
</evidence>
<evidence type="ECO:0000256" key="5">
    <source>
        <dbReference type="ARBA" id="ARBA00038359"/>
    </source>
</evidence>
<keyword evidence="2 6" id="KW-0812">Transmembrane</keyword>
<evidence type="ECO:0000313" key="9">
    <source>
        <dbReference type="Proteomes" id="UP000469558"/>
    </source>
</evidence>
<organism evidence="8 9">
    <name type="scientific">Lachnellula suecica</name>
    <dbReference type="NCBI Taxonomy" id="602035"/>
    <lineage>
        <taxon>Eukaryota</taxon>
        <taxon>Fungi</taxon>
        <taxon>Dikarya</taxon>
        <taxon>Ascomycota</taxon>
        <taxon>Pezizomycotina</taxon>
        <taxon>Leotiomycetes</taxon>
        <taxon>Helotiales</taxon>
        <taxon>Lachnaceae</taxon>
        <taxon>Lachnellula</taxon>
    </lineage>
</organism>
<comment type="subcellular location">
    <subcellularLocation>
        <location evidence="1">Membrane</location>
        <topology evidence="1">Multi-pass membrane protein</topology>
    </subcellularLocation>
</comment>
<feature type="transmembrane region" description="Helical" evidence="6">
    <location>
        <begin position="63"/>
        <end position="82"/>
    </location>
</feature>
<dbReference type="GO" id="GO:0016020">
    <property type="term" value="C:membrane"/>
    <property type="evidence" value="ECO:0007669"/>
    <property type="project" value="UniProtKB-SubCell"/>
</dbReference>
<dbReference type="PANTHER" id="PTHR33048:SF160">
    <property type="entry name" value="SAT4 FAMILY MEMBRANE PROTEIN"/>
    <property type="match status" value="1"/>
</dbReference>
<keyword evidence="3 6" id="KW-1133">Transmembrane helix</keyword>
<reference evidence="8 9" key="1">
    <citation type="submission" date="2018-05" db="EMBL/GenBank/DDBJ databases">
        <title>Genome sequencing and assembly of the regulated plant pathogen Lachnellula willkommii and related sister species for the development of diagnostic species identification markers.</title>
        <authorList>
            <person name="Giroux E."/>
            <person name="Bilodeau G."/>
        </authorList>
    </citation>
    <scope>NUCLEOTIDE SEQUENCE [LARGE SCALE GENOMIC DNA]</scope>
    <source>
        <strain evidence="8 9">CBS 268.59</strain>
    </source>
</reference>
<keyword evidence="9" id="KW-1185">Reference proteome</keyword>
<dbReference type="AlphaFoldDB" id="A0A8T9C2T7"/>